<reference evidence="1" key="1">
    <citation type="submission" date="2022-04" db="EMBL/GenBank/DDBJ databases">
        <title>Genome of the entomopathogenic fungus Entomophthora muscae.</title>
        <authorList>
            <person name="Elya C."/>
            <person name="Lovett B.R."/>
            <person name="Lee E."/>
            <person name="Macias A.M."/>
            <person name="Hajek A.E."/>
            <person name="De Bivort B.L."/>
            <person name="Kasson M.T."/>
            <person name="De Fine Licht H.H."/>
            <person name="Stajich J.E."/>
        </authorList>
    </citation>
    <scope>NUCLEOTIDE SEQUENCE</scope>
    <source>
        <strain evidence="1">Berkeley</strain>
    </source>
</reference>
<dbReference type="EMBL" id="QTSX02001063">
    <property type="protein sequence ID" value="KAJ9083251.1"/>
    <property type="molecule type" value="Genomic_DNA"/>
</dbReference>
<keyword evidence="2" id="KW-1185">Reference proteome</keyword>
<proteinExistence type="predicted"/>
<gene>
    <name evidence="1" type="ORF">DSO57_1036501</name>
</gene>
<organism evidence="1 2">
    <name type="scientific">Entomophthora muscae</name>
    <dbReference type="NCBI Taxonomy" id="34485"/>
    <lineage>
        <taxon>Eukaryota</taxon>
        <taxon>Fungi</taxon>
        <taxon>Fungi incertae sedis</taxon>
        <taxon>Zoopagomycota</taxon>
        <taxon>Entomophthoromycotina</taxon>
        <taxon>Entomophthoromycetes</taxon>
        <taxon>Entomophthorales</taxon>
        <taxon>Entomophthoraceae</taxon>
        <taxon>Entomophthora</taxon>
    </lineage>
</organism>
<evidence type="ECO:0000313" key="1">
    <source>
        <dbReference type="EMBL" id="KAJ9083251.1"/>
    </source>
</evidence>
<comment type="caution">
    <text evidence="1">The sequence shown here is derived from an EMBL/GenBank/DDBJ whole genome shotgun (WGS) entry which is preliminary data.</text>
</comment>
<dbReference type="Proteomes" id="UP001165960">
    <property type="component" value="Unassembled WGS sequence"/>
</dbReference>
<protein>
    <submittedName>
        <fullName evidence="1">Uncharacterized protein</fullName>
    </submittedName>
</protein>
<sequence>MPHPGRLSYLVAFALPMAFAKPGPLITIGGNFKKQKKKLADLRAPPPGGSPLG</sequence>
<name>A0ACC2U9B4_9FUNG</name>
<accession>A0ACC2U9B4</accession>
<evidence type="ECO:0000313" key="2">
    <source>
        <dbReference type="Proteomes" id="UP001165960"/>
    </source>
</evidence>